<proteinExistence type="predicted"/>
<dbReference type="OrthoDB" id="9940257at2"/>
<gene>
    <name evidence="1" type="ORF">AS156_27555</name>
</gene>
<dbReference type="AlphaFoldDB" id="A0A125QAK2"/>
<accession>A0A125QAK2</accession>
<dbReference type="EMBL" id="LNCU01000011">
    <property type="protein sequence ID" value="KWV60800.1"/>
    <property type="molecule type" value="Genomic_DNA"/>
</dbReference>
<evidence type="ECO:0000313" key="1">
    <source>
        <dbReference type="EMBL" id="KWV60800.1"/>
    </source>
</evidence>
<keyword evidence="2" id="KW-1185">Reference proteome</keyword>
<reference evidence="1 2" key="1">
    <citation type="submission" date="2015-11" db="EMBL/GenBank/DDBJ databases">
        <title>Draft Genome Sequence of the Strain BR 10303 (Bradyrhizobium sp.) isolated from nodules of Centrolobium paraense.</title>
        <authorList>
            <person name="Zelli J.E."/>
            <person name="Simoes-Araujo J.L."/>
            <person name="Barauna A.C."/>
            <person name="Silva K."/>
        </authorList>
    </citation>
    <scope>NUCLEOTIDE SEQUENCE [LARGE SCALE GENOMIC DNA]</scope>
    <source>
        <strain evidence="1 2">BR 10303</strain>
    </source>
</reference>
<sequence length="65" mass="7308">MFIMPKAIRAHHLTPEDREAFNRWRFAFFIALSCAVLIALAAFEQRPPTEVSIRPTGPMPGVSVP</sequence>
<dbReference type="Proteomes" id="UP000057737">
    <property type="component" value="Unassembled WGS sequence"/>
</dbReference>
<dbReference type="RefSeq" id="WP_066499521.1">
    <property type="nucleotide sequence ID" value="NZ_LNCU01000011.1"/>
</dbReference>
<comment type="caution">
    <text evidence="1">The sequence shown here is derived from an EMBL/GenBank/DDBJ whole genome shotgun (WGS) entry which is preliminary data.</text>
</comment>
<name>A0A125QAK2_9BRAD</name>
<evidence type="ECO:0000313" key="2">
    <source>
        <dbReference type="Proteomes" id="UP000057737"/>
    </source>
</evidence>
<protein>
    <submittedName>
        <fullName evidence="1">Uncharacterized protein</fullName>
    </submittedName>
</protein>
<organism evidence="1 2">
    <name type="scientific">Bradyrhizobium macuxiense</name>
    <dbReference type="NCBI Taxonomy" id="1755647"/>
    <lineage>
        <taxon>Bacteria</taxon>
        <taxon>Pseudomonadati</taxon>
        <taxon>Pseudomonadota</taxon>
        <taxon>Alphaproteobacteria</taxon>
        <taxon>Hyphomicrobiales</taxon>
        <taxon>Nitrobacteraceae</taxon>
        <taxon>Bradyrhizobium</taxon>
    </lineage>
</organism>